<organism evidence="3 4">
    <name type="scientific">Micromonospora chaiyaphumensis</name>
    <dbReference type="NCBI Taxonomy" id="307119"/>
    <lineage>
        <taxon>Bacteria</taxon>
        <taxon>Bacillati</taxon>
        <taxon>Actinomycetota</taxon>
        <taxon>Actinomycetes</taxon>
        <taxon>Micromonosporales</taxon>
        <taxon>Micromonosporaceae</taxon>
        <taxon>Micromonospora</taxon>
    </lineage>
</organism>
<feature type="domain" description="Pyridoxamine 5'-phosphate oxidase N-terminal" evidence="2">
    <location>
        <begin position="28"/>
        <end position="154"/>
    </location>
</feature>
<dbReference type="InterPro" id="IPR012349">
    <property type="entry name" value="Split_barrel_FMN-bd"/>
</dbReference>
<dbReference type="NCBIfam" id="TIGR03618">
    <property type="entry name" value="Rv1155_F420"/>
    <property type="match status" value="1"/>
</dbReference>
<dbReference type="InterPro" id="IPR011576">
    <property type="entry name" value="Pyridox_Oxase_N"/>
</dbReference>
<evidence type="ECO:0000313" key="3">
    <source>
        <dbReference type="EMBL" id="SCE88714.1"/>
    </source>
</evidence>
<gene>
    <name evidence="3" type="ORF">GA0070214_1035</name>
</gene>
<dbReference type="AlphaFoldDB" id="A0A1C4VXI3"/>
<dbReference type="PANTHER" id="PTHR35176">
    <property type="entry name" value="HEME OXYGENASE HI_0854-RELATED"/>
    <property type="match status" value="1"/>
</dbReference>
<dbReference type="InterPro" id="IPR052019">
    <property type="entry name" value="F420H2_bilvrd_red/Heme_oxyg"/>
</dbReference>
<dbReference type="Pfam" id="PF01243">
    <property type="entry name" value="PNPOx_N"/>
    <property type="match status" value="1"/>
</dbReference>
<sequence length="162" mass="17445">MNWLGAGAGRAVGAVGQNGRMAQRMSDDQWRSFVTAGTRTGKLATVRADGSPHVVPVWFVLDGDDLIFNTGSSSVKGRNLARDPRAGLSVDEEQPPYAFVTVRGSVTIIDDPVESLPWSTRIAARYMGADRAEEYGRRNAVPGELLVRLRAEQVVAFAGIAD</sequence>
<dbReference type="EMBL" id="FMCS01000003">
    <property type="protein sequence ID" value="SCE88714.1"/>
    <property type="molecule type" value="Genomic_DNA"/>
</dbReference>
<protein>
    <submittedName>
        <fullName evidence="3">PPOX class probable F420-dependent enzyme</fullName>
    </submittedName>
</protein>
<dbReference type="InterPro" id="IPR019920">
    <property type="entry name" value="F420-binding_dom_put"/>
</dbReference>
<keyword evidence="1" id="KW-0560">Oxidoreductase</keyword>
<dbReference type="SUPFAM" id="SSF50475">
    <property type="entry name" value="FMN-binding split barrel"/>
    <property type="match status" value="1"/>
</dbReference>
<proteinExistence type="predicted"/>
<keyword evidence="4" id="KW-1185">Reference proteome</keyword>
<reference evidence="4" key="1">
    <citation type="submission" date="2016-06" db="EMBL/GenBank/DDBJ databases">
        <authorList>
            <person name="Varghese N."/>
            <person name="Submissions Spin"/>
        </authorList>
    </citation>
    <scope>NUCLEOTIDE SEQUENCE [LARGE SCALE GENOMIC DNA]</scope>
    <source>
        <strain evidence="4">DSM 45246</strain>
    </source>
</reference>
<evidence type="ECO:0000313" key="4">
    <source>
        <dbReference type="Proteomes" id="UP000199629"/>
    </source>
</evidence>
<dbReference type="GO" id="GO:0016627">
    <property type="term" value="F:oxidoreductase activity, acting on the CH-CH group of donors"/>
    <property type="evidence" value="ECO:0007669"/>
    <property type="project" value="TreeGrafter"/>
</dbReference>
<evidence type="ECO:0000256" key="1">
    <source>
        <dbReference type="ARBA" id="ARBA00023002"/>
    </source>
</evidence>
<dbReference type="PANTHER" id="PTHR35176:SF1">
    <property type="entry name" value="F420H(2)-DEPENDENT BILIVERDIN REDUCTASE"/>
    <property type="match status" value="1"/>
</dbReference>
<dbReference type="Gene3D" id="2.30.110.10">
    <property type="entry name" value="Electron Transport, Fmn-binding Protein, Chain A"/>
    <property type="match status" value="1"/>
</dbReference>
<dbReference type="GO" id="GO:0005829">
    <property type="term" value="C:cytosol"/>
    <property type="evidence" value="ECO:0007669"/>
    <property type="project" value="TreeGrafter"/>
</dbReference>
<dbReference type="GO" id="GO:0070967">
    <property type="term" value="F:coenzyme F420 binding"/>
    <property type="evidence" value="ECO:0007669"/>
    <property type="project" value="TreeGrafter"/>
</dbReference>
<evidence type="ECO:0000259" key="2">
    <source>
        <dbReference type="Pfam" id="PF01243"/>
    </source>
</evidence>
<dbReference type="Proteomes" id="UP000199629">
    <property type="component" value="Unassembled WGS sequence"/>
</dbReference>
<accession>A0A1C4VXI3</accession>
<name>A0A1C4VXI3_9ACTN</name>